<accession>A0AAN8PNT8</accession>
<evidence type="ECO:0000313" key="1">
    <source>
        <dbReference type="EMBL" id="KAK6642439.1"/>
    </source>
</evidence>
<reference evidence="1 2" key="1">
    <citation type="submission" date="2023-10" db="EMBL/GenBank/DDBJ databases">
        <title>Genomes of two closely related lineages of the louse Polyplax serrata with different host specificities.</title>
        <authorList>
            <person name="Martinu J."/>
            <person name="Tarabai H."/>
            <person name="Stefka J."/>
            <person name="Hypsa V."/>
        </authorList>
    </citation>
    <scope>NUCLEOTIDE SEQUENCE [LARGE SCALE GENOMIC DNA]</scope>
    <source>
        <strain evidence="1">HR10_N</strain>
    </source>
</reference>
<organism evidence="1 2">
    <name type="scientific">Polyplax serrata</name>
    <name type="common">Common mouse louse</name>
    <dbReference type="NCBI Taxonomy" id="468196"/>
    <lineage>
        <taxon>Eukaryota</taxon>
        <taxon>Metazoa</taxon>
        <taxon>Ecdysozoa</taxon>
        <taxon>Arthropoda</taxon>
        <taxon>Hexapoda</taxon>
        <taxon>Insecta</taxon>
        <taxon>Pterygota</taxon>
        <taxon>Neoptera</taxon>
        <taxon>Paraneoptera</taxon>
        <taxon>Psocodea</taxon>
        <taxon>Troctomorpha</taxon>
        <taxon>Phthiraptera</taxon>
        <taxon>Anoplura</taxon>
        <taxon>Polyplacidae</taxon>
        <taxon>Polyplax</taxon>
    </lineage>
</organism>
<dbReference type="EMBL" id="JAWJWE010000002">
    <property type="protein sequence ID" value="KAK6642439.1"/>
    <property type="molecule type" value="Genomic_DNA"/>
</dbReference>
<proteinExistence type="predicted"/>
<evidence type="ECO:0000313" key="2">
    <source>
        <dbReference type="Proteomes" id="UP001372834"/>
    </source>
</evidence>
<protein>
    <submittedName>
        <fullName evidence="1">Uncharacterized protein</fullName>
    </submittedName>
</protein>
<dbReference type="Proteomes" id="UP001372834">
    <property type="component" value="Unassembled WGS sequence"/>
</dbReference>
<comment type="caution">
    <text evidence="1">The sequence shown here is derived from an EMBL/GenBank/DDBJ whole genome shotgun (WGS) entry which is preliminary data.</text>
</comment>
<sequence>MCSTGRSMNLKAIERNLIDVPSQLTQEAFLFFTLISHLIFVRSLGFPSDCEKSQAKGTDGGQLHGRTLPIVISVHKDVLFTFIDQPRIVHKTMDPSVRLTMYSCSVLGRDFKVPQLRRMAGG</sequence>
<dbReference type="AlphaFoldDB" id="A0AAN8PNT8"/>
<gene>
    <name evidence="1" type="ORF">RUM43_003941</name>
</gene>
<name>A0AAN8PNT8_POLSC</name>